<dbReference type="Pfam" id="PF00665">
    <property type="entry name" value="rve"/>
    <property type="match status" value="1"/>
</dbReference>
<gene>
    <name evidence="2" type="ORF">Tco_0682487</name>
</gene>
<dbReference type="PROSITE" id="PS50994">
    <property type="entry name" value="INTEGRASE"/>
    <property type="match status" value="1"/>
</dbReference>
<dbReference type="InterPro" id="IPR025724">
    <property type="entry name" value="GAG-pre-integrase_dom"/>
</dbReference>
<comment type="caution">
    <text evidence="2">The sequence shown here is derived from an EMBL/GenBank/DDBJ whole genome shotgun (WGS) entry which is preliminary data.</text>
</comment>
<keyword evidence="3" id="KW-1185">Reference proteome</keyword>
<dbReference type="InterPro" id="IPR039537">
    <property type="entry name" value="Retrotran_Ty1/copia-like"/>
</dbReference>
<reference evidence="2" key="2">
    <citation type="submission" date="2022-01" db="EMBL/GenBank/DDBJ databases">
        <authorList>
            <person name="Yamashiro T."/>
            <person name="Shiraishi A."/>
            <person name="Satake H."/>
            <person name="Nakayama K."/>
        </authorList>
    </citation>
    <scope>NUCLEOTIDE SEQUENCE</scope>
</reference>
<evidence type="ECO:0000313" key="3">
    <source>
        <dbReference type="Proteomes" id="UP001151760"/>
    </source>
</evidence>
<dbReference type="SUPFAM" id="SSF53098">
    <property type="entry name" value="Ribonuclease H-like"/>
    <property type="match status" value="1"/>
</dbReference>
<dbReference type="EMBL" id="BQNB010009753">
    <property type="protein sequence ID" value="GJS67922.1"/>
    <property type="molecule type" value="Genomic_DNA"/>
</dbReference>
<dbReference type="PANTHER" id="PTHR42648">
    <property type="entry name" value="TRANSPOSASE, PUTATIVE-RELATED"/>
    <property type="match status" value="1"/>
</dbReference>
<proteinExistence type="predicted"/>
<sequence>MLAGLVLQGLRESMKLKHGALSLYVGNGIRAAIEAIRSFNLVLPSGLIIVLDNYNVFYFNAIPCDGIYEIEMHNLYLNVSSMFNVSNKRSKHTLDSSYVWHCHLGHINKKRMDMLQRDGILQPTHNESLEKCKSCICEKMAHKPFPHQVERAKDLLGLIHTDVCGPFRSVSREGVSYFITFIDDFSCYGYVYLMKHKYEVFETFKVFQNEVENQLGKKIKAIRSDRGGEYLSHEFVDHMKSCGIVSQLTPPYTSQQNGVSERMNQTLLDMV</sequence>
<feature type="domain" description="Integrase catalytic" evidence="1">
    <location>
        <begin position="140"/>
        <end position="271"/>
    </location>
</feature>
<protein>
    <submittedName>
        <fullName evidence="2">Retrotransposon protein, putative, ty1-copia subclass</fullName>
    </submittedName>
</protein>
<dbReference type="Proteomes" id="UP001151760">
    <property type="component" value="Unassembled WGS sequence"/>
</dbReference>
<dbReference type="Pfam" id="PF13976">
    <property type="entry name" value="gag_pre-integrs"/>
    <property type="match status" value="1"/>
</dbReference>
<dbReference type="InterPro" id="IPR001584">
    <property type="entry name" value="Integrase_cat-core"/>
</dbReference>
<dbReference type="Gene3D" id="3.30.420.10">
    <property type="entry name" value="Ribonuclease H-like superfamily/Ribonuclease H"/>
    <property type="match status" value="1"/>
</dbReference>
<evidence type="ECO:0000313" key="2">
    <source>
        <dbReference type="EMBL" id="GJS67922.1"/>
    </source>
</evidence>
<name>A0ABQ4XRA8_9ASTR</name>
<dbReference type="InterPro" id="IPR036397">
    <property type="entry name" value="RNaseH_sf"/>
</dbReference>
<dbReference type="PANTHER" id="PTHR42648:SF27">
    <property type="entry name" value="RNA-DIRECTED DNA POLYMERASE"/>
    <property type="match status" value="1"/>
</dbReference>
<evidence type="ECO:0000259" key="1">
    <source>
        <dbReference type="PROSITE" id="PS50994"/>
    </source>
</evidence>
<organism evidence="2 3">
    <name type="scientific">Tanacetum coccineum</name>
    <dbReference type="NCBI Taxonomy" id="301880"/>
    <lineage>
        <taxon>Eukaryota</taxon>
        <taxon>Viridiplantae</taxon>
        <taxon>Streptophyta</taxon>
        <taxon>Embryophyta</taxon>
        <taxon>Tracheophyta</taxon>
        <taxon>Spermatophyta</taxon>
        <taxon>Magnoliopsida</taxon>
        <taxon>eudicotyledons</taxon>
        <taxon>Gunneridae</taxon>
        <taxon>Pentapetalae</taxon>
        <taxon>asterids</taxon>
        <taxon>campanulids</taxon>
        <taxon>Asterales</taxon>
        <taxon>Asteraceae</taxon>
        <taxon>Asteroideae</taxon>
        <taxon>Anthemideae</taxon>
        <taxon>Anthemidinae</taxon>
        <taxon>Tanacetum</taxon>
    </lineage>
</organism>
<accession>A0ABQ4XRA8</accession>
<dbReference type="InterPro" id="IPR012337">
    <property type="entry name" value="RNaseH-like_sf"/>
</dbReference>
<reference evidence="2" key="1">
    <citation type="journal article" date="2022" name="Int. J. Mol. Sci.">
        <title>Draft Genome of Tanacetum Coccineum: Genomic Comparison of Closely Related Tanacetum-Family Plants.</title>
        <authorList>
            <person name="Yamashiro T."/>
            <person name="Shiraishi A."/>
            <person name="Nakayama K."/>
            <person name="Satake H."/>
        </authorList>
    </citation>
    <scope>NUCLEOTIDE SEQUENCE</scope>
</reference>